<evidence type="ECO:0000256" key="4">
    <source>
        <dbReference type="ARBA" id="ARBA00022448"/>
    </source>
</evidence>
<evidence type="ECO:0000256" key="6">
    <source>
        <dbReference type="ARBA" id="ARBA00022792"/>
    </source>
</evidence>
<dbReference type="FunFam" id="3.30.160.190:FF:000001">
    <property type="entry name" value="NADH-ubiquinone oxidoreductase 21 kDa subunit mitochondrial"/>
    <property type="match status" value="1"/>
</dbReference>
<dbReference type="Gene3D" id="3.30.160.190">
    <property type="entry name" value="atu1810 like domain"/>
    <property type="match status" value="1"/>
</dbReference>
<reference evidence="13 14" key="1">
    <citation type="journal article" date="2018" name="Gigascience">
        <title>Genomes of trombidid mites reveal novel predicted allergens and laterally-transferred genes associated with secondary metabolism.</title>
        <authorList>
            <person name="Dong X."/>
            <person name="Chaisiri K."/>
            <person name="Xia D."/>
            <person name="Armstrong S.D."/>
            <person name="Fang Y."/>
            <person name="Donnelly M.J."/>
            <person name="Kadowaki T."/>
            <person name="McGarry J.W."/>
            <person name="Darby A.C."/>
            <person name="Makepeace B.L."/>
        </authorList>
    </citation>
    <scope>NUCLEOTIDE SEQUENCE [LARGE SCALE GENOMIC DNA]</scope>
    <source>
        <strain evidence="13">UoL-WK</strain>
    </source>
</reference>
<keyword evidence="8 11" id="KW-0249">Electron transport</keyword>
<keyword evidence="6 11" id="KW-0999">Mitochondrion inner membrane</keyword>
<evidence type="ECO:0000256" key="10">
    <source>
        <dbReference type="ARBA" id="ARBA00023136"/>
    </source>
</evidence>
<keyword evidence="9 11" id="KW-0496">Mitochondrion</keyword>
<evidence type="ECO:0000256" key="11">
    <source>
        <dbReference type="RuleBase" id="RU367010"/>
    </source>
</evidence>
<keyword evidence="12" id="KW-0732">Signal</keyword>
<name>A0A3S3PLW5_9ACAR</name>
<evidence type="ECO:0000256" key="12">
    <source>
        <dbReference type="SAM" id="SignalP"/>
    </source>
</evidence>
<keyword evidence="13" id="KW-0830">Ubiquinone</keyword>
<comment type="function">
    <text evidence="1 11">Accessory subunit of the mitochondrial membrane respiratory chain NADH dehydrogenase (Complex I), that is believed not to be involved in catalysis. Complex I functions in the transfer of electrons from NADH to the respiratory chain. The immediate electron acceptor for the enzyme is believed to be ubiquinone.</text>
</comment>
<accession>A0A3S3PLW5</accession>
<dbReference type="GO" id="GO:0022900">
    <property type="term" value="P:electron transport chain"/>
    <property type="evidence" value="ECO:0007669"/>
    <property type="project" value="InterPro"/>
</dbReference>
<evidence type="ECO:0000256" key="8">
    <source>
        <dbReference type="ARBA" id="ARBA00022982"/>
    </source>
</evidence>
<dbReference type="PANTHER" id="PTHR12219:SF8">
    <property type="entry name" value="NADH DEHYDROGENASE [UBIQUINONE] IRON-SULFUR PROTEIN 4, MITOCHONDRIAL"/>
    <property type="match status" value="1"/>
</dbReference>
<dbReference type="InterPro" id="IPR006885">
    <property type="entry name" value="NADH_UbQ_FeS_4_mit-like"/>
</dbReference>
<comment type="similarity">
    <text evidence="2 11">Belongs to the complex I NDUFS4 subunit family.</text>
</comment>
<dbReference type="AlphaFoldDB" id="A0A3S3PLW5"/>
<protein>
    <recommendedName>
        <fullName evidence="3 11">NADH dehydrogenase [ubiquinone] iron-sulfur protein 4, mitochondrial</fullName>
    </recommendedName>
</protein>
<gene>
    <name evidence="13" type="ORF">B4U79_03985</name>
</gene>
<evidence type="ECO:0000313" key="14">
    <source>
        <dbReference type="Proteomes" id="UP000285301"/>
    </source>
</evidence>
<keyword evidence="4 11" id="KW-0813">Transport</keyword>
<dbReference type="OrthoDB" id="3089at2759"/>
<proteinExistence type="inferred from homology"/>
<keyword evidence="10 11" id="KW-0472">Membrane</keyword>
<evidence type="ECO:0000313" key="13">
    <source>
        <dbReference type="EMBL" id="RWS18037.1"/>
    </source>
</evidence>
<evidence type="ECO:0000256" key="1">
    <source>
        <dbReference type="ARBA" id="ARBA00003195"/>
    </source>
</evidence>
<evidence type="ECO:0000256" key="7">
    <source>
        <dbReference type="ARBA" id="ARBA00022946"/>
    </source>
</evidence>
<evidence type="ECO:0000256" key="2">
    <source>
        <dbReference type="ARBA" id="ARBA00005882"/>
    </source>
</evidence>
<dbReference type="STRING" id="1965070.A0A3S3PLW5"/>
<feature type="chain" id="PRO_5018550500" description="NADH dehydrogenase [ubiquinone] iron-sulfur protein 4, mitochondrial" evidence="12">
    <location>
        <begin position="23"/>
        <end position="189"/>
    </location>
</feature>
<keyword evidence="14" id="KW-1185">Reference proteome</keyword>
<comment type="caution">
    <text evidence="13">The sequence shown here is derived from an EMBL/GenBank/DDBJ whole genome shotgun (WGS) entry which is preliminary data.</text>
</comment>
<dbReference type="EMBL" id="NCKU01000001">
    <property type="protein sequence ID" value="RWS18037.1"/>
    <property type="molecule type" value="Genomic_DNA"/>
</dbReference>
<dbReference type="PANTHER" id="PTHR12219">
    <property type="entry name" value="NADH-UBIQUINONE OXIDOREDUCTASE"/>
    <property type="match status" value="1"/>
</dbReference>
<feature type="signal peptide" evidence="12">
    <location>
        <begin position="1"/>
        <end position="22"/>
    </location>
</feature>
<comment type="subcellular location">
    <subcellularLocation>
        <location evidence="11">Mitochondrion inner membrane</location>
        <topology evidence="11">Peripheral membrane protein</topology>
        <orientation evidence="11">Matrix side</orientation>
    </subcellularLocation>
</comment>
<sequence length="189" mass="21934">MMANRLLFAPFVLRRSFSLSSAALNKKNDSQLVPTKGVADLKDPRTVLEADEMKRKELLRNSVIEVNEPMNISPIIGIPDEHIETRRVRIFKPSKNTMQSGTNNINLWVIQFECRERWENPLMGWTSSGDSLSNIDGWLRFKTKEDAMHFCEKNGWQYSVEEPEVTKRPIKKSYADNFSWNKRTRVGSK</sequence>
<evidence type="ECO:0000256" key="9">
    <source>
        <dbReference type="ARBA" id="ARBA00023128"/>
    </source>
</evidence>
<keyword evidence="5 11" id="KW-0679">Respiratory chain</keyword>
<organism evidence="13 14">
    <name type="scientific">Dinothrombium tinctorium</name>
    <dbReference type="NCBI Taxonomy" id="1965070"/>
    <lineage>
        <taxon>Eukaryota</taxon>
        <taxon>Metazoa</taxon>
        <taxon>Ecdysozoa</taxon>
        <taxon>Arthropoda</taxon>
        <taxon>Chelicerata</taxon>
        <taxon>Arachnida</taxon>
        <taxon>Acari</taxon>
        <taxon>Acariformes</taxon>
        <taxon>Trombidiformes</taxon>
        <taxon>Prostigmata</taxon>
        <taxon>Anystina</taxon>
        <taxon>Parasitengona</taxon>
        <taxon>Trombidioidea</taxon>
        <taxon>Trombidiidae</taxon>
        <taxon>Dinothrombium</taxon>
    </lineage>
</organism>
<evidence type="ECO:0000256" key="5">
    <source>
        <dbReference type="ARBA" id="ARBA00022660"/>
    </source>
</evidence>
<keyword evidence="7 11" id="KW-0809">Transit peptide</keyword>
<dbReference type="GO" id="GO:0005743">
    <property type="term" value="C:mitochondrial inner membrane"/>
    <property type="evidence" value="ECO:0007669"/>
    <property type="project" value="UniProtKB-SubCell"/>
</dbReference>
<evidence type="ECO:0000256" key="3">
    <source>
        <dbReference type="ARBA" id="ARBA00015796"/>
    </source>
</evidence>
<dbReference type="InterPro" id="IPR038532">
    <property type="entry name" value="NDUFS4-like_sf"/>
</dbReference>
<dbReference type="Proteomes" id="UP000285301">
    <property type="component" value="Unassembled WGS sequence"/>
</dbReference>
<dbReference type="Pfam" id="PF04800">
    <property type="entry name" value="NDUS4"/>
    <property type="match status" value="1"/>
</dbReference>